<keyword evidence="2 3" id="KW-0472">Membrane</keyword>
<sequence length="571" mass="63316">MPNFFKFLKEKRCHNFEELEPDEIFLDSRNMPNFNRGRMEGNIERSLSKWSAYGLLAFGVIVAIVFVGRLWGLQIENYESYVERSENNRLRQAAVFAERGKVFDRNGLVLASNGDAVDFGGFKRRVYDNSVGLGNTLGFVKYPKRDRAGFYYQTEIEGIDGIEKFFNDILSGSDGRKIIEVDALNNIKSESVYQAAVNGEDVSLSVDSRLSKVLYEKITSIAAERGFSGGAGVVMDVKTGEVIAIASFPEYDPQVLTDGDSDEALNTYSKDERTPYLFRPVNGLYTPGSIVKPFIAVGVLNEKLIDPSTKILSTGSISIPNEYDPEKKSVFNDWKAHGLVDMRKALAVSSNVYFFEVGGGYESQRGLGISGIEKYLRLFGFGRPAQNILLAGEEGTIPNPEWKEAVFPDDPWRIGDTYNTSIGQYGLQVTPIQVVRAMGAIANDGVIVEPTILKEDGSRPIQTIKTGIPAEYFKVIKEGLRQGVLEGTALGINVKDVKVAAKTGTAEIGTVKKYVNSWVTGFFPYDNPRYAFAVIMERGPRDNTIGALYVARQFVEWLGVYAPEYLTSLPN</sequence>
<protein>
    <recommendedName>
        <fullName evidence="8">Penicillin-binding protein 2</fullName>
    </recommendedName>
</protein>
<feature type="domain" description="Penicillin-binding protein dimerisation" evidence="5">
    <location>
        <begin position="124"/>
        <end position="190"/>
    </location>
</feature>
<feature type="domain" description="Penicillin-binding protein transpeptidase" evidence="4">
    <location>
        <begin position="230"/>
        <end position="540"/>
    </location>
</feature>
<accession>A0A1G2MHP2</accession>
<dbReference type="InterPro" id="IPR050515">
    <property type="entry name" value="Beta-lactam/transpept"/>
</dbReference>
<dbReference type="InterPro" id="IPR036138">
    <property type="entry name" value="PBP_dimer_sf"/>
</dbReference>
<dbReference type="Gene3D" id="3.90.1310.10">
    <property type="entry name" value="Penicillin-binding protein 2a (Domain 2)"/>
    <property type="match status" value="1"/>
</dbReference>
<name>A0A1G2MHP2_9BACT</name>
<dbReference type="STRING" id="1802306.A3C72_03600"/>
<dbReference type="GO" id="GO:0008658">
    <property type="term" value="F:penicillin binding"/>
    <property type="evidence" value="ECO:0007669"/>
    <property type="project" value="InterPro"/>
</dbReference>
<evidence type="ECO:0008006" key="8">
    <source>
        <dbReference type="Google" id="ProtNLM"/>
    </source>
</evidence>
<evidence type="ECO:0000259" key="4">
    <source>
        <dbReference type="Pfam" id="PF00905"/>
    </source>
</evidence>
<dbReference type="InterPro" id="IPR001460">
    <property type="entry name" value="PCN-bd_Tpept"/>
</dbReference>
<dbReference type="SUPFAM" id="SSF56601">
    <property type="entry name" value="beta-lactamase/transpeptidase-like"/>
    <property type="match status" value="1"/>
</dbReference>
<dbReference type="SUPFAM" id="SSF56519">
    <property type="entry name" value="Penicillin binding protein dimerisation domain"/>
    <property type="match status" value="1"/>
</dbReference>
<organism evidence="6 7">
    <name type="scientific">Candidatus Taylorbacteria bacterium RIFCSPHIGHO2_02_FULL_43_32b</name>
    <dbReference type="NCBI Taxonomy" id="1802306"/>
    <lineage>
        <taxon>Bacteria</taxon>
        <taxon>Candidatus Tayloriibacteriota</taxon>
    </lineage>
</organism>
<dbReference type="InterPro" id="IPR005311">
    <property type="entry name" value="PBP_dimer"/>
</dbReference>
<reference evidence="6 7" key="1">
    <citation type="journal article" date="2016" name="Nat. Commun.">
        <title>Thousands of microbial genomes shed light on interconnected biogeochemical processes in an aquifer system.</title>
        <authorList>
            <person name="Anantharaman K."/>
            <person name="Brown C.T."/>
            <person name="Hug L.A."/>
            <person name="Sharon I."/>
            <person name="Castelle C.J."/>
            <person name="Probst A.J."/>
            <person name="Thomas B.C."/>
            <person name="Singh A."/>
            <person name="Wilkins M.J."/>
            <person name="Karaoz U."/>
            <person name="Brodie E.L."/>
            <person name="Williams K.H."/>
            <person name="Hubbard S.S."/>
            <person name="Banfield J.F."/>
        </authorList>
    </citation>
    <scope>NUCLEOTIDE SEQUENCE [LARGE SCALE GENOMIC DNA]</scope>
</reference>
<evidence type="ECO:0000256" key="3">
    <source>
        <dbReference type="SAM" id="Phobius"/>
    </source>
</evidence>
<comment type="caution">
    <text evidence="6">The sequence shown here is derived from an EMBL/GenBank/DDBJ whole genome shotgun (WGS) entry which is preliminary data.</text>
</comment>
<keyword evidence="3" id="KW-1133">Transmembrane helix</keyword>
<dbReference type="EMBL" id="MHRK01000035">
    <property type="protein sequence ID" value="OHA23388.1"/>
    <property type="molecule type" value="Genomic_DNA"/>
</dbReference>
<evidence type="ECO:0000313" key="6">
    <source>
        <dbReference type="EMBL" id="OHA23388.1"/>
    </source>
</evidence>
<evidence type="ECO:0000313" key="7">
    <source>
        <dbReference type="Proteomes" id="UP000177130"/>
    </source>
</evidence>
<dbReference type="GO" id="GO:0071555">
    <property type="term" value="P:cell wall organization"/>
    <property type="evidence" value="ECO:0007669"/>
    <property type="project" value="TreeGrafter"/>
</dbReference>
<dbReference type="Gene3D" id="3.40.710.10">
    <property type="entry name" value="DD-peptidase/beta-lactamase superfamily"/>
    <property type="match status" value="1"/>
</dbReference>
<feature type="transmembrane region" description="Helical" evidence="3">
    <location>
        <begin position="52"/>
        <end position="71"/>
    </location>
</feature>
<dbReference type="AlphaFoldDB" id="A0A1G2MHP2"/>
<dbReference type="GO" id="GO:0005886">
    <property type="term" value="C:plasma membrane"/>
    <property type="evidence" value="ECO:0007669"/>
    <property type="project" value="TreeGrafter"/>
</dbReference>
<dbReference type="PANTHER" id="PTHR30627">
    <property type="entry name" value="PEPTIDOGLYCAN D,D-TRANSPEPTIDASE"/>
    <property type="match status" value="1"/>
</dbReference>
<proteinExistence type="predicted"/>
<dbReference type="Pfam" id="PF03717">
    <property type="entry name" value="PBP_dimer"/>
    <property type="match status" value="1"/>
</dbReference>
<dbReference type="InterPro" id="IPR012338">
    <property type="entry name" value="Beta-lactam/transpept-like"/>
</dbReference>
<comment type="subcellular location">
    <subcellularLocation>
        <location evidence="1">Membrane</location>
    </subcellularLocation>
</comment>
<keyword evidence="3" id="KW-0812">Transmembrane</keyword>
<gene>
    <name evidence="6" type="ORF">A3C72_03600</name>
</gene>
<evidence type="ECO:0000259" key="5">
    <source>
        <dbReference type="Pfam" id="PF03717"/>
    </source>
</evidence>
<dbReference type="Pfam" id="PF00905">
    <property type="entry name" value="Transpeptidase"/>
    <property type="match status" value="1"/>
</dbReference>
<evidence type="ECO:0000256" key="1">
    <source>
        <dbReference type="ARBA" id="ARBA00004370"/>
    </source>
</evidence>
<dbReference type="Proteomes" id="UP000177130">
    <property type="component" value="Unassembled WGS sequence"/>
</dbReference>
<evidence type="ECO:0000256" key="2">
    <source>
        <dbReference type="ARBA" id="ARBA00023136"/>
    </source>
</evidence>